<dbReference type="SUPFAM" id="SSF158472">
    <property type="entry name" value="HAMP domain-like"/>
    <property type="match status" value="1"/>
</dbReference>
<dbReference type="InterPro" id="IPR043128">
    <property type="entry name" value="Rev_trsase/Diguanyl_cyclase"/>
</dbReference>
<dbReference type="SMART" id="SM00052">
    <property type="entry name" value="EAL"/>
    <property type="match status" value="1"/>
</dbReference>
<dbReference type="SUPFAM" id="SSF55073">
    <property type="entry name" value="Nucleotide cyclase"/>
    <property type="match status" value="1"/>
</dbReference>
<dbReference type="SMART" id="SM00304">
    <property type="entry name" value="HAMP"/>
    <property type="match status" value="1"/>
</dbReference>
<keyword evidence="1" id="KW-0812">Transmembrane</keyword>
<dbReference type="InterPro" id="IPR029787">
    <property type="entry name" value="Nucleotide_cyclase"/>
</dbReference>
<dbReference type="PROSITE" id="PS50887">
    <property type="entry name" value="GGDEF"/>
    <property type="match status" value="1"/>
</dbReference>
<dbReference type="Gene3D" id="6.10.340.10">
    <property type="match status" value="1"/>
</dbReference>
<evidence type="ECO:0000313" key="6">
    <source>
        <dbReference type="Proteomes" id="UP000199603"/>
    </source>
</evidence>
<accession>A0A1G6UTE3</accession>
<dbReference type="RefSeq" id="WP_091240532.1">
    <property type="nucleotide sequence ID" value="NZ_FNAG01000002.1"/>
</dbReference>
<dbReference type="NCBIfam" id="TIGR00254">
    <property type="entry name" value="GGDEF"/>
    <property type="match status" value="1"/>
</dbReference>
<dbReference type="Pfam" id="PF00563">
    <property type="entry name" value="EAL"/>
    <property type="match status" value="1"/>
</dbReference>
<keyword evidence="1" id="KW-0472">Membrane</keyword>
<dbReference type="PANTHER" id="PTHR44757:SF2">
    <property type="entry name" value="BIOFILM ARCHITECTURE MAINTENANCE PROTEIN MBAA"/>
    <property type="match status" value="1"/>
</dbReference>
<keyword evidence="6" id="KW-1185">Reference proteome</keyword>
<reference evidence="5 6" key="1">
    <citation type="submission" date="2016-10" db="EMBL/GenBank/DDBJ databases">
        <authorList>
            <person name="de Groot N.N."/>
        </authorList>
    </citation>
    <scope>NUCLEOTIDE SEQUENCE [LARGE SCALE GENOMIC DNA]</scope>
    <source>
        <strain evidence="5 6">DSM 16957</strain>
    </source>
</reference>
<dbReference type="Gene3D" id="3.30.70.270">
    <property type="match status" value="1"/>
</dbReference>
<dbReference type="Gene3D" id="3.20.20.450">
    <property type="entry name" value="EAL domain"/>
    <property type="match status" value="1"/>
</dbReference>
<gene>
    <name evidence="5" type="ORF">SAMN04488509_102481</name>
</gene>
<dbReference type="InterPro" id="IPR000160">
    <property type="entry name" value="GGDEF_dom"/>
</dbReference>
<dbReference type="PANTHER" id="PTHR44757">
    <property type="entry name" value="DIGUANYLATE CYCLASE DGCP"/>
    <property type="match status" value="1"/>
</dbReference>
<feature type="transmembrane region" description="Helical" evidence="1">
    <location>
        <begin position="229"/>
        <end position="249"/>
    </location>
</feature>
<dbReference type="SUPFAM" id="SSF141868">
    <property type="entry name" value="EAL domain-like"/>
    <property type="match status" value="1"/>
</dbReference>
<dbReference type="CDD" id="cd06225">
    <property type="entry name" value="HAMP"/>
    <property type="match status" value="1"/>
</dbReference>
<dbReference type="SMART" id="SM00267">
    <property type="entry name" value="GGDEF"/>
    <property type="match status" value="1"/>
</dbReference>
<dbReference type="PROSITE" id="PS50883">
    <property type="entry name" value="EAL"/>
    <property type="match status" value="1"/>
</dbReference>
<evidence type="ECO:0000259" key="3">
    <source>
        <dbReference type="PROSITE" id="PS50885"/>
    </source>
</evidence>
<dbReference type="EMBL" id="FNAG01000002">
    <property type="protein sequence ID" value="SDD44524.1"/>
    <property type="molecule type" value="Genomic_DNA"/>
</dbReference>
<dbReference type="InterPro" id="IPR052155">
    <property type="entry name" value="Biofilm_reg_signaling"/>
</dbReference>
<dbReference type="GO" id="GO:0016020">
    <property type="term" value="C:membrane"/>
    <property type="evidence" value="ECO:0007669"/>
    <property type="project" value="InterPro"/>
</dbReference>
<name>A0A1G6UTE3_9GAMM</name>
<evidence type="ECO:0000259" key="4">
    <source>
        <dbReference type="PROSITE" id="PS50887"/>
    </source>
</evidence>
<dbReference type="Proteomes" id="UP000199603">
    <property type="component" value="Unassembled WGS sequence"/>
</dbReference>
<dbReference type="CDD" id="cd01948">
    <property type="entry name" value="EAL"/>
    <property type="match status" value="1"/>
</dbReference>
<organism evidence="5 6">
    <name type="scientific">Aquimonas voraii</name>
    <dbReference type="NCBI Taxonomy" id="265719"/>
    <lineage>
        <taxon>Bacteria</taxon>
        <taxon>Pseudomonadati</taxon>
        <taxon>Pseudomonadota</taxon>
        <taxon>Gammaproteobacteria</taxon>
        <taxon>Lysobacterales</taxon>
        <taxon>Lysobacteraceae</taxon>
        <taxon>Aquimonas</taxon>
    </lineage>
</organism>
<feature type="domain" description="HAMP" evidence="3">
    <location>
        <begin position="255"/>
        <end position="307"/>
    </location>
</feature>
<feature type="transmembrane region" description="Helical" evidence="1">
    <location>
        <begin position="14"/>
        <end position="35"/>
    </location>
</feature>
<dbReference type="InterPro" id="IPR035919">
    <property type="entry name" value="EAL_sf"/>
</dbReference>
<dbReference type="CDD" id="cd01949">
    <property type="entry name" value="GGDEF"/>
    <property type="match status" value="1"/>
</dbReference>
<dbReference type="PROSITE" id="PS50885">
    <property type="entry name" value="HAMP"/>
    <property type="match status" value="1"/>
</dbReference>
<dbReference type="STRING" id="265719.SAMN04488509_102481"/>
<evidence type="ECO:0000259" key="2">
    <source>
        <dbReference type="PROSITE" id="PS50883"/>
    </source>
</evidence>
<dbReference type="InterPro" id="IPR003660">
    <property type="entry name" value="HAMP_dom"/>
</dbReference>
<dbReference type="OrthoDB" id="9804951at2"/>
<protein>
    <submittedName>
        <fullName evidence="5">Diguanylate cyclase (GGDEF) domain-containing protein</fullName>
    </submittedName>
</protein>
<proteinExistence type="predicted"/>
<feature type="domain" description="EAL" evidence="2">
    <location>
        <begin position="646"/>
        <end position="900"/>
    </location>
</feature>
<evidence type="ECO:0000313" key="5">
    <source>
        <dbReference type="EMBL" id="SDD44524.1"/>
    </source>
</evidence>
<dbReference type="InterPro" id="IPR001633">
    <property type="entry name" value="EAL_dom"/>
</dbReference>
<dbReference type="AlphaFoldDB" id="A0A1G6UTE3"/>
<dbReference type="GO" id="GO:0007165">
    <property type="term" value="P:signal transduction"/>
    <property type="evidence" value="ECO:0007669"/>
    <property type="project" value="InterPro"/>
</dbReference>
<sequence length="902" mass="98586">MLEPHLRSPVGRRLFIRFLLAALLPLAGVALYAYIQVGNTLTAAAHHRLMLDSKAYGMSLVESLNRHASEFQQAVQEGGLDPVPELAGFASIEWAEKSAGPELGQTGVSLALRPGTAPELRFWSGVQSTLWIGRLDADGFWSKDSRPEHACVFSLQGEALYCTRRLAEAGVPAIPVAASDHNASVGEIQIGGEAFLLGFWRARFLPALDSPGFVVMVATPKSTELASLATYRLVFAAVVLLAIALAVGLSNSQIRQQIAPLLKLQASTKRLSAGQLGARSEVRGDDEFGELGRAFDLMAMRLEQKFEVLGLLSALDRAVLDSASRETVAHTVLSGLSQVLPDAHAGGLMLQPDGSAELLCQQRGESREASGSRIRVDRHCISDLPSGSACHEIPASALPAEALQALCGSSPACLLLFPVLLNRKLDSALLMGFASRPGNFDEIMQLGRSLADRMALSAANIERERRLYQQAHHDALTGLPNRMLLLERLQQAIGHAARNGRALAVLFLDIDRFKQINDTLGHAEGDLLLMEFGARLSRQVRAEATVARLGGDEFVIVIADLAADTAFAAVDRIARDLQSELDSPFQLGLQSVVVSASLGIALYPDNAATPADLLRMADEAMYDSKRRVRGGYGFYTSNITAATRDRFELTQELREAIQRNEFLLHFQPKVDARTGALVGAEALLRWQSPQRGMVLPGRFVHLLDEMGLATWLGEWVLGQACAQMKQWDAQGFPPFRVSINFSPIQFERTPVVVRVREALERHGLSPERIEIEILESMAVNQSREVRDNLSGLRALGVRIALDDFGTGFSSLVHLTEVPADVLKLDRVFTLALCADLRQREIVRSILDIARVMQLEVVAEGVETEVQRNLLPELGCHVLQGYLIGQPVAPENFAQRWLRRLAR</sequence>
<feature type="domain" description="GGDEF" evidence="4">
    <location>
        <begin position="501"/>
        <end position="637"/>
    </location>
</feature>
<keyword evidence="1" id="KW-1133">Transmembrane helix</keyword>
<dbReference type="Pfam" id="PF00990">
    <property type="entry name" value="GGDEF"/>
    <property type="match status" value="1"/>
</dbReference>
<dbReference type="Pfam" id="PF00672">
    <property type="entry name" value="HAMP"/>
    <property type="match status" value="1"/>
</dbReference>
<evidence type="ECO:0000256" key="1">
    <source>
        <dbReference type="SAM" id="Phobius"/>
    </source>
</evidence>